<dbReference type="RefSeq" id="WP_092267060.1">
    <property type="nucleotide sequence ID" value="NZ_BJOE01000004.1"/>
</dbReference>
<reference evidence="2" key="1">
    <citation type="submission" date="2016-10" db="EMBL/GenBank/DDBJ databases">
        <authorList>
            <person name="Varghese N."/>
            <person name="Submissions S."/>
        </authorList>
    </citation>
    <scope>NUCLEOTIDE SEQUENCE [LARGE SCALE GENOMIC DNA]</scope>
    <source>
        <strain evidence="2">OK042</strain>
    </source>
</reference>
<name>A0A1I3QMR6_9BACL</name>
<sequence>MSDTEKIDFNHIKKTFLNALTLLGQDEEEFFQLIRRYPNITRVEDLLLAIKDENEKKQEETLYPDIIAVFRKYNGIVNSSILKLYKINYYQLNKLIEMEKIFKLKRGIYALKDMNYIVNEVVEAALLVPKGVLCLYSALAHHELTTYTPSEYNFAISRKERKPILPDYPPIRLFSYDDDTFDVGIENIEKDGHIIKIYDLERTICDTVKYRNKLDANVVKESLKNYSNSRKKSYTKLLTYADKMRVKSILYNYLEVL</sequence>
<gene>
    <name evidence="1" type="ORF">SAMN05518846_10390</name>
</gene>
<keyword evidence="2" id="KW-1185">Reference proteome</keyword>
<protein>
    <submittedName>
        <fullName evidence="1">Transcriptional regulator, AbiEi antitoxin, Type IV TA system</fullName>
    </submittedName>
</protein>
<evidence type="ECO:0000313" key="2">
    <source>
        <dbReference type="Proteomes" id="UP000198915"/>
    </source>
</evidence>
<dbReference type="EMBL" id="FORT01000003">
    <property type="protein sequence ID" value="SFJ34822.1"/>
    <property type="molecule type" value="Genomic_DNA"/>
</dbReference>
<dbReference type="Proteomes" id="UP000198915">
    <property type="component" value="Unassembled WGS sequence"/>
</dbReference>
<organism evidence="1 2">
    <name type="scientific">Brevibacillus centrosporus</name>
    <dbReference type="NCBI Taxonomy" id="54910"/>
    <lineage>
        <taxon>Bacteria</taxon>
        <taxon>Bacillati</taxon>
        <taxon>Bacillota</taxon>
        <taxon>Bacilli</taxon>
        <taxon>Bacillales</taxon>
        <taxon>Paenibacillaceae</taxon>
        <taxon>Brevibacillus</taxon>
    </lineage>
</organism>
<proteinExistence type="predicted"/>
<accession>A0A1I3QMR6</accession>
<dbReference type="AlphaFoldDB" id="A0A1I3QMR6"/>
<evidence type="ECO:0000313" key="1">
    <source>
        <dbReference type="EMBL" id="SFJ34822.1"/>
    </source>
</evidence>